<dbReference type="RefSeq" id="WP_093402784.1">
    <property type="nucleotide sequence ID" value="NZ_BOPD01000003.1"/>
</dbReference>
<accession>A0A9W5ULG0</accession>
<evidence type="ECO:0000256" key="1">
    <source>
        <dbReference type="SAM" id="Coils"/>
    </source>
</evidence>
<dbReference type="Proteomes" id="UP000607311">
    <property type="component" value="Unassembled WGS sequence"/>
</dbReference>
<evidence type="ECO:0000256" key="2">
    <source>
        <dbReference type="SAM" id="Phobius"/>
    </source>
</evidence>
<feature type="transmembrane region" description="Helical" evidence="2">
    <location>
        <begin position="202"/>
        <end position="221"/>
    </location>
</feature>
<organism evidence="3 4">
    <name type="scientific">Micromonospora sediminimaris</name>
    <dbReference type="NCBI Taxonomy" id="547162"/>
    <lineage>
        <taxon>Bacteria</taxon>
        <taxon>Bacillati</taxon>
        <taxon>Actinomycetota</taxon>
        <taxon>Actinomycetes</taxon>
        <taxon>Micromonosporales</taxon>
        <taxon>Micromonosporaceae</taxon>
        <taxon>Micromonospora</taxon>
    </lineage>
</organism>
<feature type="transmembrane region" description="Helical" evidence="2">
    <location>
        <begin position="167"/>
        <end position="190"/>
    </location>
</feature>
<keyword evidence="2" id="KW-0812">Transmembrane</keyword>
<keyword evidence="4" id="KW-1185">Reference proteome</keyword>
<protein>
    <submittedName>
        <fullName evidence="3">Uncharacterized protein</fullName>
    </submittedName>
</protein>
<name>A0A9W5ULG0_9ACTN</name>
<evidence type="ECO:0000313" key="4">
    <source>
        <dbReference type="Proteomes" id="UP000607311"/>
    </source>
</evidence>
<sequence>MNEPVTSQTYTAQLRRLAELAARVREQRDEARNWYDQQCAAADRAVAESADEVYQAERELAAAREAQERVDAEVAVLWQELNSRLGGGGRRAGAPPAPAPDATGDPVALLEAVRDLLRRTRQPGELPGNVNPLLALCGVGGAVLAYALGAVARALGVRNDGDLAVGLPVLALVVTLLGPVLGLIPARLIADRRHAVLSPRPVLIVVIAGLTITLLLLALPLP</sequence>
<dbReference type="EMBL" id="BOPD01000003">
    <property type="protein sequence ID" value="GIJ31312.1"/>
    <property type="molecule type" value="Genomic_DNA"/>
</dbReference>
<comment type="caution">
    <text evidence="3">The sequence shown here is derived from an EMBL/GenBank/DDBJ whole genome shotgun (WGS) entry which is preliminary data.</text>
</comment>
<proteinExistence type="predicted"/>
<gene>
    <name evidence="3" type="ORF">Vse01_04600</name>
</gene>
<dbReference type="AlphaFoldDB" id="A0A9W5ULG0"/>
<reference evidence="3" key="1">
    <citation type="submission" date="2021-01" db="EMBL/GenBank/DDBJ databases">
        <title>Whole genome shotgun sequence of Verrucosispora sediminis NBRC 107745.</title>
        <authorList>
            <person name="Komaki H."/>
            <person name="Tamura T."/>
        </authorList>
    </citation>
    <scope>NUCLEOTIDE SEQUENCE</scope>
    <source>
        <strain evidence="3">NBRC 107745</strain>
    </source>
</reference>
<evidence type="ECO:0000313" key="3">
    <source>
        <dbReference type="EMBL" id="GIJ31312.1"/>
    </source>
</evidence>
<keyword evidence="2" id="KW-1133">Transmembrane helix</keyword>
<feature type="transmembrane region" description="Helical" evidence="2">
    <location>
        <begin position="133"/>
        <end position="155"/>
    </location>
</feature>
<keyword evidence="2" id="KW-0472">Membrane</keyword>
<keyword evidence="1" id="KW-0175">Coiled coil</keyword>
<feature type="coiled-coil region" evidence="1">
    <location>
        <begin position="10"/>
        <end position="73"/>
    </location>
</feature>